<proteinExistence type="predicted"/>
<sequence>MVNKIYNIVCVSDENYIQHTAVMLCSLFENNINKDFHIYLLTSGIKMDTERKLQNLCKQYHAVLTCKTYSTKDLSNLPIGKWNTIMYFKLLIPQLLPNDTDRCLFLDVDMVINADITPLYNMNLSNTVIAAAEDMPDCIKIKNRLGLKQTDAYINSGVMVCNLQKWREKEKKQPIIEFTKLISNIITNEQDVIALYFKGEIEILPIKWNMTTFYFMRTPKIFDKYLPQLKEAKQHPNIIHFACPIKPWFKDCQHPYKKLYRFYLKKTIWKNYKFPIFENMTIWGRTKRIIRNGLNRMGLIKDDLYCIK</sequence>
<gene>
    <name evidence="4" type="ORF">DWZ34_04190</name>
</gene>
<evidence type="ECO:0000313" key="4">
    <source>
        <dbReference type="EMBL" id="RHM99331.1"/>
    </source>
</evidence>
<dbReference type="GO" id="GO:0046872">
    <property type="term" value="F:metal ion binding"/>
    <property type="evidence" value="ECO:0007669"/>
    <property type="project" value="UniProtKB-KW"/>
</dbReference>
<dbReference type="Pfam" id="PF01501">
    <property type="entry name" value="Glyco_transf_8"/>
    <property type="match status" value="1"/>
</dbReference>
<dbReference type="PANTHER" id="PTHR13778">
    <property type="entry name" value="GLYCOSYLTRANSFERASE 8 DOMAIN-CONTAINING PROTEIN"/>
    <property type="match status" value="1"/>
</dbReference>
<evidence type="ECO:0000256" key="1">
    <source>
        <dbReference type="ARBA" id="ARBA00022676"/>
    </source>
</evidence>
<dbReference type="InterPro" id="IPR002495">
    <property type="entry name" value="Glyco_trans_8"/>
</dbReference>
<reference evidence="4 5" key="1">
    <citation type="submission" date="2018-08" db="EMBL/GenBank/DDBJ databases">
        <title>A genome reference for cultivated species of the human gut microbiota.</title>
        <authorList>
            <person name="Zou Y."/>
            <person name="Xue W."/>
            <person name="Luo G."/>
        </authorList>
    </citation>
    <scope>NUCLEOTIDE SEQUENCE [LARGE SCALE GENOMIC DNA]</scope>
    <source>
        <strain evidence="4 5">AF31-28B-AC</strain>
    </source>
</reference>
<keyword evidence="2 4" id="KW-0808">Transferase</keyword>
<organism evidence="4 5">
    <name type="scientific">Phocaeicola plebeius</name>
    <dbReference type="NCBI Taxonomy" id="310297"/>
    <lineage>
        <taxon>Bacteria</taxon>
        <taxon>Pseudomonadati</taxon>
        <taxon>Bacteroidota</taxon>
        <taxon>Bacteroidia</taxon>
        <taxon>Bacteroidales</taxon>
        <taxon>Bacteroidaceae</taxon>
        <taxon>Phocaeicola</taxon>
    </lineage>
</organism>
<comment type="caution">
    <text evidence="4">The sequence shown here is derived from an EMBL/GenBank/DDBJ whole genome shotgun (WGS) entry which is preliminary data.</text>
</comment>
<evidence type="ECO:0000313" key="5">
    <source>
        <dbReference type="Proteomes" id="UP000285109"/>
    </source>
</evidence>
<dbReference type="Proteomes" id="UP000285109">
    <property type="component" value="Unassembled WGS sequence"/>
</dbReference>
<dbReference type="RefSeq" id="WP_118493894.1">
    <property type="nucleotide sequence ID" value="NZ_CAUGGG010000006.1"/>
</dbReference>
<dbReference type="AlphaFoldDB" id="A0A415TDJ9"/>
<dbReference type="SUPFAM" id="SSF53448">
    <property type="entry name" value="Nucleotide-diphospho-sugar transferases"/>
    <property type="match status" value="1"/>
</dbReference>
<accession>A0A415TDJ9</accession>
<dbReference type="CDD" id="cd04194">
    <property type="entry name" value="GT8_A4GalT_like"/>
    <property type="match status" value="1"/>
</dbReference>
<dbReference type="Gene3D" id="3.90.550.10">
    <property type="entry name" value="Spore Coat Polysaccharide Biosynthesis Protein SpsA, Chain A"/>
    <property type="match status" value="1"/>
</dbReference>
<dbReference type="EMBL" id="QRQK01000006">
    <property type="protein sequence ID" value="RHM99331.1"/>
    <property type="molecule type" value="Genomic_DNA"/>
</dbReference>
<dbReference type="GO" id="GO:0016757">
    <property type="term" value="F:glycosyltransferase activity"/>
    <property type="evidence" value="ECO:0007669"/>
    <property type="project" value="UniProtKB-KW"/>
</dbReference>
<dbReference type="PANTHER" id="PTHR13778:SF47">
    <property type="entry name" value="LIPOPOLYSACCHARIDE 1,3-GALACTOSYLTRANSFERASE"/>
    <property type="match status" value="1"/>
</dbReference>
<dbReference type="InterPro" id="IPR029044">
    <property type="entry name" value="Nucleotide-diphossugar_trans"/>
</dbReference>
<dbReference type="InterPro" id="IPR050748">
    <property type="entry name" value="Glycosyltrans_8_dom-fam"/>
</dbReference>
<keyword evidence="3" id="KW-0479">Metal-binding</keyword>
<keyword evidence="1" id="KW-0328">Glycosyltransferase</keyword>
<evidence type="ECO:0000256" key="3">
    <source>
        <dbReference type="ARBA" id="ARBA00022723"/>
    </source>
</evidence>
<evidence type="ECO:0000256" key="2">
    <source>
        <dbReference type="ARBA" id="ARBA00022679"/>
    </source>
</evidence>
<protein>
    <submittedName>
        <fullName evidence="4">Glycosyltransferase family 8 protein</fullName>
    </submittedName>
</protein>
<name>A0A415TDJ9_9BACT</name>